<organism evidence="17 18">
    <name type="scientific">Cricetulus griseus</name>
    <name type="common">Chinese hamster</name>
    <name type="synonym">Cricetulus barabensis griseus</name>
    <dbReference type="NCBI Taxonomy" id="10029"/>
    <lineage>
        <taxon>Eukaryota</taxon>
        <taxon>Metazoa</taxon>
        <taxon>Chordata</taxon>
        <taxon>Craniata</taxon>
        <taxon>Vertebrata</taxon>
        <taxon>Euteleostomi</taxon>
        <taxon>Mammalia</taxon>
        <taxon>Eutheria</taxon>
        <taxon>Euarchontoglires</taxon>
        <taxon>Glires</taxon>
        <taxon>Rodentia</taxon>
        <taxon>Myomorpha</taxon>
        <taxon>Muroidea</taxon>
        <taxon>Cricetidae</taxon>
        <taxon>Cricetinae</taxon>
        <taxon>Cricetulus</taxon>
    </lineage>
</organism>
<feature type="domain" description="ECSIT C-terminal" evidence="16">
    <location>
        <begin position="305"/>
        <end position="430"/>
    </location>
</feature>
<evidence type="ECO:0000256" key="3">
    <source>
        <dbReference type="ARBA" id="ARBA00004496"/>
    </source>
</evidence>
<feature type="region of interest" description="Disordered" evidence="15">
    <location>
        <begin position="438"/>
        <end position="467"/>
    </location>
</feature>
<evidence type="ECO:0000256" key="10">
    <source>
        <dbReference type="ARBA" id="ARBA00023128"/>
    </source>
</evidence>
<evidence type="ECO:0000256" key="2">
    <source>
        <dbReference type="ARBA" id="ARBA00004173"/>
    </source>
</evidence>
<keyword evidence="17" id="KW-1185">Reference proteome</keyword>
<reference evidence="17" key="1">
    <citation type="journal article" date="2018" name="Biotechnol. Bioeng.">
        <title>A reference genome of the Chinese hamster based on a hybrid assembly strategy.</title>
        <authorList>
            <person name="Rupp O."/>
            <person name="MacDonald M.L."/>
            <person name="Li S."/>
            <person name="Dhiman H."/>
            <person name="Polson S."/>
            <person name="Griep S."/>
            <person name="Heffner K."/>
            <person name="Hernandez I."/>
            <person name="Brinkrolf K."/>
            <person name="Jadhav V."/>
            <person name="Samoudi M."/>
            <person name="Hao H."/>
            <person name="Kingham B."/>
            <person name="Goesmann A."/>
            <person name="Betenbaugh M.J."/>
            <person name="Lewis N.E."/>
            <person name="Borth N."/>
            <person name="Lee K.H."/>
        </authorList>
    </citation>
    <scope>NUCLEOTIDE SEQUENCE [LARGE SCALE GENOMIC DNA]</scope>
    <source>
        <strain evidence="17">17A/GY</strain>
    </source>
</reference>
<evidence type="ECO:0000256" key="5">
    <source>
        <dbReference type="ARBA" id="ARBA00019998"/>
    </source>
</evidence>
<keyword evidence="6" id="KW-0963">Cytoplasm</keyword>
<name>A0A9J7GY04_CRIGR</name>
<comment type="function">
    <text evidence="12">As part of the MCIA complex, involved in the assembly of the mitochondrial complex I.</text>
</comment>
<comment type="subunit">
    <text evidence="14">Interacts with MAP3K1, SMAD4 and TRAF6. Interacts with SMAD1 only after BMP4-treatment. Part of the mitochondrial complex I assembly/MCIA complex that comprises at least the core subunits TMEM126B, NDUFAF1, ECSIT and ACAD9 and complement subunits such as COA1 and TMEM186. Interacts with NDUFAF1. Interacts with ACAD9. Interacts with TRIM59. Interacts with TMEM70 and TMEM242. Interacts (when ubiquitinated) with NF-kappa-B subunits RELA and NFKB1. Interacts with RIGI, IFIT1 and MAVS; these interactions promote RLR-mediated type I IFN induction. Interacts with SQSTM1; this interaction inhibits TLR4 signaling via functional regulation of the TRAF6-ECSIT complex. Interacts with cereblon/CRBN; this interaction inhibits the ubiquitination of ECSIT.</text>
</comment>
<dbReference type="CTD" id="51295"/>
<dbReference type="InterPro" id="IPR010418">
    <property type="entry name" value="ECSIT"/>
</dbReference>
<evidence type="ECO:0000256" key="14">
    <source>
        <dbReference type="ARBA" id="ARBA00046917"/>
    </source>
</evidence>
<dbReference type="RefSeq" id="XP_035299424.1">
    <property type="nucleotide sequence ID" value="XM_035443533.1"/>
</dbReference>
<evidence type="ECO:0000256" key="6">
    <source>
        <dbReference type="ARBA" id="ARBA00022490"/>
    </source>
</evidence>
<dbReference type="RefSeq" id="XP_035309940.1">
    <property type="nucleotide sequence ID" value="XM_035454049.1"/>
</dbReference>
<accession>A0A9J7GY04</accession>
<evidence type="ECO:0000313" key="20">
    <source>
        <dbReference type="RefSeq" id="XP_035299424.1"/>
    </source>
</evidence>
<evidence type="ECO:0000313" key="18">
    <source>
        <dbReference type="RefSeq" id="XP_035299422.1"/>
    </source>
</evidence>
<protein>
    <recommendedName>
        <fullName evidence="5">Evolutionarily conserved signaling intermediate in Toll pathway, mitochondrial</fullName>
    </recommendedName>
</protein>
<keyword evidence="10" id="KW-0496">Mitochondrion</keyword>
<dbReference type="GO" id="GO:0007178">
    <property type="term" value="P:cell surface receptor protein serine/threonine kinase signaling pathway"/>
    <property type="evidence" value="ECO:0007669"/>
    <property type="project" value="TreeGrafter"/>
</dbReference>
<dbReference type="Proteomes" id="UP001108280">
    <property type="component" value="Chromosome 4"/>
</dbReference>
<gene>
    <name evidence="18 19 20" type="primary">Ecsit</name>
</gene>
<keyword evidence="11" id="KW-0539">Nucleus</keyword>
<dbReference type="OrthoDB" id="10064298at2759"/>
<evidence type="ECO:0000256" key="12">
    <source>
        <dbReference type="ARBA" id="ARBA00029396"/>
    </source>
</evidence>
<reference evidence="17" key="2">
    <citation type="journal article" date="2020" name="Biotechnol. Bioeng.">
        <title>Chromosome-scale scaffolds for the Chinese hamster reference genome assembly to facilitate the study of the CHO epigenome.</title>
        <authorList>
            <person name="Hilliard W."/>
            <person name="MacDonald M."/>
            <person name="Lee K.H."/>
        </authorList>
    </citation>
    <scope>NUCLEOTIDE SEQUENCE [LARGE SCALE GENOMIC DNA]</scope>
    <source>
        <strain evidence="17">17A/GY</strain>
    </source>
</reference>
<keyword evidence="8" id="KW-0391">Immunity</keyword>
<dbReference type="Pfam" id="PF06239">
    <property type="entry name" value="ECSIT_N"/>
    <property type="match status" value="2"/>
</dbReference>
<dbReference type="GO" id="GO:0005634">
    <property type="term" value="C:nucleus"/>
    <property type="evidence" value="ECO:0007669"/>
    <property type="project" value="UniProtKB-SubCell"/>
</dbReference>
<dbReference type="AlphaFoldDB" id="A0A9J7GY04"/>
<dbReference type="RefSeq" id="XP_035299423.1">
    <property type="nucleotide sequence ID" value="XM_035443532.1"/>
</dbReference>
<dbReference type="SMART" id="SM01284">
    <property type="entry name" value="ECSIT_Cterm"/>
    <property type="match status" value="1"/>
</dbReference>
<dbReference type="InterPro" id="IPR046448">
    <property type="entry name" value="ECSIT_N"/>
</dbReference>
<comment type="subcellular location">
    <subcellularLocation>
        <location evidence="3">Cytoplasm</location>
    </subcellularLocation>
    <subcellularLocation>
        <location evidence="2">Mitochondrion</location>
    </subcellularLocation>
    <subcellularLocation>
        <location evidence="1">Nucleus</location>
    </subcellularLocation>
</comment>
<dbReference type="InterPro" id="IPR029342">
    <property type="entry name" value="ECIST_C"/>
</dbReference>
<dbReference type="PANTHER" id="PTHR13113:SF1">
    <property type="entry name" value="EVOLUTIONARILY CONSERVED SIGNALING INTERMEDIATE IN TOLL PATHWAY, MITOCHONDRIAL"/>
    <property type="match status" value="1"/>
</dbReference>
<evidence type="ECO:0000256" key="7">
    <source>
        <dbReference type="ARBA" id="ARBA00022588"/>
    </source>
</evidence>
<comment type="function">
    <text evidence="13">Adapter protein that plays a role in different signaling pathways including TLRs and IL-1 pathways or innate antiviral induction signaling. Plays a role in the activation of NF-kappa-B by forming a signal complex with TRAF6 and TAK1/MAP3K7 to activate TAK1/MAP3K7 leading to activation of IKKs. Once ubiquitinated, interacts with the dissociated RELA and NFKB1 proteins and translocates to the nucleus where it induces NF-kappa-B-dependent gene expression. Plays a role in innate antiviral immune response by bridging the pattern recognition receptors RIGI and MDA5/IFIT1 to the MAVS complex at the mitochondrion. Promotes proteolytic activation of MAP3K1. Involved in the BMP signaling pathway. Required for normal embryonic development.</text>
</comment>
<evidence type="ECO:0000313" key="19">
    <source>
        <dbReference type="RefSeq" id="XP_035299423.1"/>
    </source>
</evidence>
<evidence type="ECO:0000256" key="13">
    <source>
        <dbReference type="ARBA" id="ARBA00045816"/>
    </source>
</evidence>
<keyword evidence="7" id="KW-0399">Innate immunity</keyword>
<evidence type="ECO:0000256" key="1">
    <source>
        <dbReference type="ARBA" id="ARBA00004123"/>
    </source>
</evidence>
<feature type="compositionally biased region" description="Basic and acidic residues" evidence="15">
    <location>
        <begin position="441"/>
        <end position="454"/>
    </location>
</feature>
<dbReference type="RefSeq" id="XP_035299422.1">
    <property type="nucleotide sequence ID" value="XM_035443531.1"/>
</dbReference>
<dbReference type="RefSeq" id="XP_035309942.1">
    <property type="nucleotide sequence ID" value="XM_035454051.1"/>
</dbReference>
<evidence type="ECO:0000313" key="17">
    <source>
        <dbReference type="Proteomes" id="UP001108280"/>
    </source>
</evidence>
<comment type="similarity">
    <text evidence="4">Belongs to the ECSIT family.</text>
</comment>
<dbReference type="GeneID" id="100753611"/>
<reference evidence="18 19" key="3">
    <citation type="submission" date="2025-04" db="UniProtKB">
        <authorList>
            <consortium name="RefSeq"/>
        </authorList>
    </citation>
    <scope>IDENTIFICATION</scope>
    <source>
        <strain evidence="18 19">17A/GY</strain>
        <tissue evidence="18 19">Liver</tissue>
    </source>
</reference>
<dbReference type="GO" id="GO:0005739">
    <property type="term" value="C:mitochondrion"/>
    <property type="evidence" value="ECO:0007669"/>
    <property type="project" value="UniProtKB-SubCell"/>
</dbReference>
<dbReference type="Pfam" id="PF14784">
    <property type="entry name" value="ECSIT_C"/>
    <property type="match status" value="1"/>
</dbReference>
<evidence type="ECO:0000256" key="4">
    <source>
        <dbReference type="ARBA" id="ARBA00007674"/>
    </source>
</evidence>
<dbReference type="PANTHER" id="PTHR13113">
    <property type="entry name" value="ECSIT EVOLUTIONARILY CONSERVED SIGNALING INTERMEDIATE IN TOLL PATHWAYS"/>
    <property type="match status" value="1"/>
</dbReference>
<dbReference type="RefSeq" id="XP_035309941.1">
    <property type="nucleotide sequence ID" value="XM_035454050.1"/>
</dbReference>
<evidence type="ECO:0000256" key="8">
    <source>
        <dbReference type="ARBA" id="ARBA00022859"/>
    </source>
</evidence>
<evidence type="ECO:0000259" key="16">
    <source>
        <dbReference type="SMART" id="SM01284"/>
    </source>
</evidence>
<evidence type="ECO:0000256" key="15">
    <source>
        <dbReference type="SAM" id="MobiDB-lite"/>
    </source>
</evidence>
<proteinExistence type="inferred from homology"/>
<evidence type="ECO:0000256" key="11">
    <source>
        <dbReference type="ARBA" id="ARBA00023242"/>
    </source>
</evidence>
<evidence type="ECO:0000256" key="9">
    <source>
        <dbReference type="ARBA" id="ARBA00022946"/>
    </source>
</evidence>
<dbReference type="GO" id="GO:0045087">
    <property type="term" value="P:innate immune response"/>
    <property type="evidence" value="ECO:0007669"/>
    <property type="project" value="UniProtKB-KW"/>
</dbReference>
<keyword evidence="9" id="KW-0809">Transit peptide</keyword>
<sequence length="467" mass="53265">MGWVQASLLVRGLSRGWGSICSTALSRAATTQVSLQAPRGLHCSAVIHKDDVSLVPRPPEPQRKPIKVPVLHEELFTPSATGEKDKASFLRALRSFEEHSVRKRGHVDFIYLALRKMPEFGVERDLSVYNLLLDVFPKEIFRPRNIIQRIFVHYPRQQECGISVLEQMERYAQVDLELLCCGAKPVLGLLIYVSSRPECWDYSSFICTGVMPNTETEFLLTQIFGRTSYPMLKFLRMKLWLTRFKNINPYPVPRDLPQDPLDLAKLSLRRMEPDLSAKVTVYQMSLPSDSTGTDPIQPHIVGIQSPDQQAALARHNPSKPVFVEGPFPLWLRNKCVYYHILRADLPLPEEEKVEEIPEEWNLYYPMKLDLEYSRSGWDNYEFDLDEVTEGPVFAMCMAGAHDQATLVKWIQGLQETNPILAQVPVVFRLARSTGELLTTSRLEEQSPPHGSPRDQEEDALQAQPQQG</sequence>